<protein>
    <submittedName>
        <fullName evidence="3">Peroxin-19</fullName>
    </submittedName>
</protein>
<evidence type="ECO:0000313" key="2">
    <source>
        <dbReference type="Proteomes" id="UP000095281"/>
    </source>
</evidence>
<feature type="region of interest" description="Disordered" evidence="1">
    <location>
        <begin position="20"/>
        <end position="56"/>
    </location>
</feature>
<evidence type="ECO:0000256" key="1">
    <source>
        <dbReference type="SAM" id="MobiDB-lite"/>
    </source>
</evidence>
<organism evidence="2 3">
    <name type="scientific">Meloidogyne hapla</name>
    <name type="common">Root-knot nematode worm</name>
    <dbReference type="NCBI Taxonomy" id="6305"/>
    <lineage>
        <taxon>Eukaryota</taxon>
        <taxon>Metazoa</taxon>
        <taxon>Ecdysozoa</taxon>
        <taxon>Nematoda</taxon>
        <taxon>Chromadorea</taxon>
        <taxon>Rhabditida</taxon>
        <taxon>Tylenchina</taxon>
        <taxon>Tylenchomorpha</taxon>
        <taxon>Tylenchoidea</taxon>
        <taxon>Meloidogynidae</taxon>
        <taxon>Meloidogyninae</taxon>
        <taxon>Meloidogyne</taxon>
    </lineage>
</organism>
<keyword evidence="2" id="KW-1185">Reference proteome</keyword>
<dbReference type="AlphaFoldDB" id="A0A1I8BB48"/>
<sequence length="132" mass="14597">MTSASLRSAFFSSTSGQKVDDYEMQTLMGGDGARDNVPGGQDPENSGQNPPPPNVNIEQVNLSQLVQNVNENTNQLVQLFDEMSSQISKQPDTFKNLTTQFERFMEAITKLLKDPRVVSHINASETFNKTEG</sequence>
<dbReference type="Proteomes" id="UP000095281">
    <property type="component" value="Unplaced"/>
</dbReference>
<accession>A0A1I8BB48</accession>
<evidence type="ECO:0000313" key="3">
    <source>
        <dbReference type="WBParaSite" id="MhA1_Contig18.frz3.gene23"/>
    </source>
</evidence>
<dbReference type="WBParaSite" id="MhA1_Contig18.frz3.gene23">
    <property type="protein sequence ID" value="MhA1_Contig18.frz3.gene23"/>
    <property type="gene ID" value="MhA1_Contig18.frz3.gene23"/>
</dbReference>
<name>A0A1I8BB48_MELHA</name>
<reference evidence="3" key="1">
    <citation type="submission" date="2016-11" db="UniProtKB">
        <authorList>
            <consortium name="WormBaseParasite"/>
        </authorList>
    </citation>
    <scope>IDENTIFICATION</scope>
</reference>
<proteinExistence type="predicted"/>